<protein>
    <submittedName>
        <fullName evidence="6">ABC transporter</fullName>
    </submittedName>
</protein>
<dbReference type="EMBL" id="AP026798">
    <property type="protein sequence ID" value="BDR52680.1"/>
    <property type="molecule type" value="Genomic_DNA"/>
</dbReference>
<proteinExistence type="inferred from homology"/>
<evidence type="ECO:0000259" key="5">
    <source>
        <dbReference type="PROSITE" id="PS50893"/>
    </source>
</evidence>
<keyword evidence="4" id="KW-0067">ATP-binding</keyword>
<dbReference type="InterPro" id="IPR027417">
    <property type="entry name" value="P-loop_NTPase"/>
</dbReference>
<keyword evidence="2" id="KW-0813">Transport</keyword>
<evidence type="ECO:0000256" key="3">
    <source>
        <dbReference type="ARBA" id="ARBA00022741"/>
    </source>
</evidence>
<dbReference type="PROSITE" id="PS00211">
    <property type="entry name" value="ABC_TRANSPORTER_1"/>
    <property type="match status" value="1"/>
</dbReference>
<evidence type="ECO:0000256" key="1">
    <source>
        <dbReference type="ARBA" id="ARBA00005417"/>
    </source>
</evidence>
<evidence type="ECO:0000256" key="4">
    <source>
        <dbReference type="ARBA" id="ARBA00022840"/>
    </source>
</evidence>
<dbReference type="Pfam" id="PF00005">
    <property type="entry name" value="ABC_tran"/>
    <property type="match status" value="1"/>
</dbReference>
<dbReference type="InterPro" id="IPR003439">
    <property type="entry name" value="ABC_transporter-like_ATP-bd"/>
</dbReference>
<sequence>MDSIALDIRDVSKRFGKFQALSHVNLAVRRGDIYGLIGENGAGKTTLMRLITALSPLQSGSISLLGEPVGSGQRALSRTGAIIESPAAFSKLSVEENLKLCAIQHGLSGSSDIEEAISFVGLEAKRKAKAKHLSLGQRQRLGLAMAILHHPDFLILDEPINGLDPTGIMEFRRLLQELNERRQTTILISSHILSELYQVSTRFGIIHKGRVVQELTRAELDAANRSGLLVEVDQAPLAAQILDQAGIGPFDVNDDHHLLIRSQEVDPAQVNVLLVRGGVMVSDVSRQEGSLEQYYLNLMAQQQVMDEEGQR</sequence>
<dbReference type="PANTHER" id="PTHR43335">
    <property type="entry name" value="ABC TRANSPORTER, ATP-BINDING PROTEIN"/>
    <property type="match status" value="1"/>
</dbReference>
<keyword evidence="7" id="KW-1185">Reference proteome</keyword>
<gene>
    <name evidence="6" type="ORF">KIM372_05870</name>
</gene>
<name>A0ABM8B753_9BIFI</name>
<dbReference type="PANTHER" id="PTHR43335:SF8">
    <property type="entry name" value="ABC TRANSPORTER, ATP-BINDING PROTEIN"/>
    <property type="match status" value="1"/>
</dbReference>
<dbReference type="InterPro" id="IPR017871">
    <property type="entry name" value="ABC_transporter-like_CS"/>
</dbReference>
<dbReference type="SUPFAM" id="SSF52540">
    <property type="entry name" value="P-loop containing nucleoside triphosphate hydrolases"/>
    <property type="match status" value="1"/>
</dbReference>
<keyword evidence="3" id="KW-0547">Nucleotide-binding</keyword>
<evidence type="ECO:0000313" key="6">
    <source>
        <dbReference type="EMBL" id="BDR52680.1"/>
    </source>
</evidence>
<accession>A0ABM8B753</accession>
<feature type="domain" description="ABC transporter" evidence="5">
    <location>
        <begin position="6"/>
        <end position="233"/>
    </location>
</feature>
<reference evidence="6 7" key="1">
    <citation type="journal article" date="2023" name="Microbiol. Spectr.">
        <title>Symbiosis of Carpenter Bees with Uncharacterized Lactic Acid Bacteria Showing NAD Auxotrophy.</title>
        <authorList>
            <person name="Kawasaki S."/>
            <person name="Ozawa K."/>
            <person name="Mori T."/>
            <person name="Yamamoto A."/>
            <person name="Ito M."/>
            <person name="Ohkuma M."/>
            <person name="Sakamoto M."/>
            <person name="Matsutani M."/>
        </authorList>
    </citation>
    <scope>NUCLEOTIDE SEQUENCE [LARGE SCALE GENOMIC DNA]</scope>
    <source>
        <strain evidence="6 7">Kim37-2</strain>
    </source>
</reference>
<evidence type="ECO:0000256" key="2">
    <source>
        <dbReference type="ARBA" id="ARBA00022448"/>
    </source>
</evidence>
<dbReference type="PROSITE" id="PS50893">
    <property type="entry name" value="ABC_TRANSPORTER_2"/>
    <property type="match status" value="1"/>
</dbReference>
<organism evidence="6 7">
    <name type="scientific">Bombiscardovia nodaiensis</name>
    <dbReference type="NCBI Taxonomy" id="2932181"/>
    <lineage>
        <taxon>Bacteria</taxon>
        <taxon>Bacillati</taxon>
        <taxon>Actinomycetota</taxon>
        <taxon>Actinomycetes</taxon>
        <taxon>Bifidobacteriales</taxon>
        <taxon>Bifidobacteriaceae</taxon>
        <taxon>Bombiscardovia</taxon>
    </lineage>
</organism>
<dbReference type="Proteomes" id="UP001321766">
    <property type="component" value="Chromosome"/>
</dbReference>
<dbReference type="Gene3D" id="3.40.50.300">
    <property type="entry name" value="P-loop containing nucleotide triphosphate hydrolases"/>
    <property type="match status" value="1"/>
</dbReference>
<comment type="similarity">
    <text evidence="1">Belongs to the ABC transporter superfamily.</text>
</comment>
<dbReference type="SMART" id="SM00382">
    <property type="entry name" value="AAA"/>
    <property type="match status" value="1"/>
</dbReference>
<dbReference type="InterPro" id="IPR003593">
    <property type="entry name" value="AAA+_ATPase"/>
</dbReference>
<evidence type="ECO:0000313" key="7">
    <source>
        <dbReference type="Proteomes" id="UP001321766"/>
    </source>
</evidence>